<evidence type="ECO:0000313" key="5">
    <source>
        <dbReference type="Proteomes" id="UP000001929"/>
    </source>
</evidence>
<dbReference type="RefSeq" id="WP_011389614.1">
    <property type="nucleotide sequence ID" value="NC_007643.1"/>
</dbReference>
<organism evidence="4 5">
    <name type="scientific">Rhodospirillum rubrum (strain ATCC 11170 / ATH 1.1.1 / DSM 467 / LMG 4362 / NCIMB 8255 / S1)</name>
    <dbReference type="NCBI Taxonomy" id="269796"/>
    <lineage>
        <taxon>Bacteria</taxon>
        <taxon>Pseudomonadati</taxon>
        <taxon>Pseudomonadota</taxon>
        <taxon>Alphaproteobacteria</taxon>
        <taxon>Rhodospirillales</taxon>
        <taxon>Rhodospirillaceae</taxon>
        <taxon>Rhodospirillum</taxon>
    </lineage>
</organism>
<dbReference type="EnsemblBacteria" id="ABC22661">
    <property type="protein sequence ID" value="ABC22661"/>
    <property type="gene ID" value="Rru_A1861"/>
</dbReference>
<feature type="transmembrane region" description="Helical" evidence="2">
    <location>
        <begin position="98"/>
        <end position="121"/>
    </location>
</feature>
<dbReference type="Gene3D" id="1.25.40.10">
    <property type="entry name" value="Tetratricopeptide repeat domain"/>
    <property type="match status" value="1"/>
</dbReference>
<dbReference type="SUPFAM" id="SSF48452">
    <property type="entry name" value="TPR-like"/>
    <property type="match status" value="1"/>
</dbReference>
<feature type="region of interest" description="Disordered" evidence="1">
    <location>
        <begin position="26"/>
        <end position="51"/>
    </location>
</feature>
<dbReference type="KEGG" id="rru:Rru_A1861"/>
<dbReference type="InterPro" id="IPR011990">
    <property type="entry name" value="TPR-like_helical_dom_sf"/>
</dbReference>
<keyword evidence="2" id="KW-1133">Transmembrane helix</keyword>
<dbReference type="HOGENOM" id="CLU_896812_0_0_5"/>
<dbReference type="STRING" id="269796.Rru_A1861"/>
<accession>Q2RT84</accession>
<feature type="compositionally biased region" description="Polar residues" evidence="1">
    <location>
        <begin position="26"/>
        <end position="35"/>
    </location>
</feature>
<keyword evidence="2" id="KW-0812">Transmembrane</keyword>
<name>Q2RT84_RHORT</name>
<proteinExistence type="predicted"/>
<evidence type="ECO:0000313" key="4">
    <source>
        <dbReference type="EMBL" id="ABC22661.1"/>
    </source>
</evidence>
<dbReference type="Proteomes" id="UP000001929">
    <property type="component" value="Chromosome"/>
</dbReference>
<keyword evidence="5" id="KW-1185">Reference proteome</keyword>
<evidence type="ECO:0000256" key="3">
    <source>
        <dbReference type="SAM" id="SignalP"/>
    </source>
</evidence>
<evidence type="ECO:0000256" key="1">
    <source>
        <dbReference type="SAM" id="MobiDB-lite"/>
    </source>
</evidence>
<evidence type="ECO:0000256" key="2">
    <source>
        <dbReference type="SAM" id="Phobius"/>
    </source>
</evidence>
<reference evidence="4 5" key="1">
    <citation type="journal article" date="2011" name="Stand. Genomic Sci.">
        <title>Complete genome sequence of Rhodospirillum rubrum type strain (S1).</title>
        <authorList>
            <person name="Munk A.C."/>
            <person name="Copeland A."/>
            <person name="Lucas S."/>
            <person name="Lapidus A."/>
            <person name="Del Rio T.G."/>
            <person name="Barry K."/>
            <person name="Detter J.C."/>
            <person name="Hammon N."/>
            <person name="Israni S."/>
            <person name="Pitluck S."/>
            <person name="Brettin T."/>
            <person name="Bruce D."/>
            <person name="Han C."/>
            <person name="Tapia R."/>
            <person name="Gilna P."/>
            <person name="Schmutz J."/>
            <person name="Larimer F."/>
            <person name="Land M."/>
            <person name="Kyrpides N.C."/>
            <person name="Mavromatis K."/>
            <person name="Richardson P."/>
            <person name="Rohde M."/>
            <person name="Goker M."/>
            <person name="Klenk H.P."/>
            <person name="Zhang Y."/>
            <person name="Roberts G.P."/>
            <person name="Reslewic S."/>
            <person name="Schwartz D.C."/>
        </authorList>
    </citation>
    <scope>NUCLEOTIDE SEQUENCE [LARGE SCALE GENOMIC DNA]</scope>
    <source>
        <strain evidence="5">ATCC 11170 / ATH 1.1.1 / DSM 467 / LMG 4362 / NCIMB 8255 / S1</strain>
    </source>
</reference>
<dbReference type="EMBL" id="CP000230">
    <property type="protein sequence ID" value="ABC22661.1"/>
    <property type="molecule type" value="Genomic_DNA"/>
</dbReference>
<feature type="chain" id="PRO_5004215021" evidence="3">
    <location>
        <begin position="26"/>
        <end position="303"/>
    </location>
</feature>
<dbReference type="AlphaFoldDB" id="Q2RT84"/>
<gene>
    <name evidence="4" type="ordered locus">Rru_A1861</name>
</gene>
<feature type="signal peptide" evidence="3">
    <location>
        <begin position="1"/>
        <end position="25"/>
    </location>
</feature>
<keyword evidence="2" id="KW-0472">Membrane</keyword>
<keyword evidence="3" id="KW-0732">Signal</keyword>
<protein>
    <submittedName>
        <fullName evidence="4">Uncharacterized protein</fullName>
    </submittedName>
</protein>
<sequence length="303" mass="33804">MSGKAWKRAAAFTLAIIGSAAITWAQDTPRSSPETTLRPEEPAQANSPGDQVALTSDRLELDLRGELKRLSQRIDDFDKQISANRSLVEGNNAHLDQILSLLGLLLTFFCLGAATTGFFAYKNAGRHAQEQADEWLKANANPLLAKTEHDLRSAIEPMIRDMIAQGERAKENADAIEKIKNKVEQDISPKPSLSDKNEISAETICQSEMTAHPTIKEDYYNIESLNEENYSLDELRTLGLGAFSSENYSQAFSFFKRITQMTNLNKSDLIQAHLNMAASLVKLDRLEEASKTYEIIIHMLSNR</sequence>